<evidence type="ECO:0000256" key="9">
    <source>
        <dbReference type="ARBA" id="ARBA00023212"/>
    </source>
</evidence>
<feature type="region of interest" description="Disordered" evidence="11">
    <location>
        <begin position="1"/>
        <end position="53"/>
    </location>
</feature>
<evidence type="ECO:0000256" key="1">
    <source>
        <dbReference type="ARBA" id="ARBA00004245"/>
    </source>
</evidence>
<keyword evidence="4" id="KW-0493">Microtubule</keyword>
<evidence type="ECO:0000256" key="5">
    <source>
        <dbReference type="ARBA" id="ARBA00022741"/>
    </source>
</evidence>
<keyword evidence="2" id="KW-0813">Transport</keyword>
<evidence type="ECO:0000313" key="13">
    <source>
        <dbReference type="Proteomes" id="UP000250140"/>
    </source>
</evidence>
<feature type="compositionally biased region" description="Basic and acidic residues" evidence="11">
    <location>
        <begin position="490"/>
        <end position="500"/>
    </location>
</feature>
<dbReference type="GO" id="GO:0007018">
    <property type="term" value="P:microtubule-based movement"/>
    <property type="evidence" value="ECO:0007669"/>
    <property type="project" value="InterPro"/>
</dbReference>
<evidence type="ECO:0000256" key="8">
    <source>
        <dbReference type="ARBA" id="ARBA00023175"/>
    </source>
</evidence>
<keyword evidence="5" id="KW-0547">Nucleotide-binding</keyword>
<feature type="compositionally biased region" description="Polar residues" evidence="11">
    <location>
        <begin position="7"/>
        <end position="16"/>
    </location>
</feature>
<feature type="compositionally biased region" description="Basic and acidic residues" evidence="11">
    <location>
        <begin position="17"/>
        <end position="36"/>
    </location>
</feature>
<dbReference type="PANTHER" id="PTHR12688">
    <property type="entry name" value="DYNEIN LIGHT INTERMEDIATE CHAIN"/>
    <property type="match status" value="1"/>
</dbReference>
<keyword evidence="13" id="KW-1185">Reference proteome</keyword>
<proteinExistence type="predicted"/>
<gene>
    <name evidence="12" type="ORF">AOQ84DRAFT_433980</name>
</gene>
<keyword evidence="3" id="KW-0963">Cytoplasm</keyword>
<dbReference type="GO" id="GO:0005524">
    <property type="term" value="F:ATP binding"/>
    <property type="evidence" value="ECO:0007669"/>
    <property type="project" value="UniProtKB-KW"/>
</dbReference>
<dbReference type="Proteomes" id="UP000250140">
    <property type="component" value="Unassembled WGS sequence"/>
</dbReference>
<dbReference type="PANTHER" id="PTHR12688:SF0">
    <property type="entry name" value="DYNEIN LIGHT INTERMEDIATE CHAIN"/>
    <property type="match status" value="1"/>
</dbReference>
<evidence type="ECO:0000256" key="3">
    <source>
        <dbReference type="ARBA" id="ARBA00022490"/>
    </source>
</evidence>
<keyword evidence="10" id="KW-0175">Coiled coil</keyword>
<dbReference type="EMBL" id="KV750756">
    <property type="protein sequence ID" value="OCL03363.1"/>
    <property type="molecule type" value="Genomic_DNA"/>
</dbReference>
<dbReference type="OrthoDB" id="27603at2759"/>
<dbReference type="InterPro" id="IPR008467">
    <property type="entry name" value="Dynein1_light_intermed_chain"/>
</dbReference>
<evidence type="ECO:0000256" key="7">
    <source>
        <dbReference type="ARBA" id="ARBA00023017"/>
    </source>
</evidence>
<keyword evidence="9" id="KW-0206">Cytoskeleton</keyword>
<evidence type="ECO:0000256" key="4">
    <source>
        <dbReference type="ARBA" id="ARBA00022701"/>
    </source>
</evidence>
<dbReference type="AlphaFoldDB" id="A0A8E2JN84"/>
<feature type="coiled-coil region" evidence="10">
    <location>
        <begin position="365"/>
        <end position="392"/>
    </location>
</feature>
<protein>
    <submittedName>
        <fullName evidence="12">Dynein light intermediate chain</fullName>
    </submittedName>
</protein>
<sequence>MSAASRRISNYTTRSVGSDHDTSSRPRSSEGSKKEIWTSMLDGVSSGKRLPEKSLLVLGGTPETQKDFLESLSTDPSSNRRPPDRGRKPPIANQFALGYTYQDVLDADHEDTLARLSLYLLTTPTPSFTPLLKPYLTPRTLPNMLIVILLDWSHPWLWLRQLREWIRVLRSLVSSLDDESKDVMEENINNWRDRGRGVGGPSDNTGSGSENVTIPLGPGEWDEPLGIPLCVVCQNADKIEGLERERGWKEEEFDFVLQYLRTVLLKHGASLVYTMPSAPGSLQTLIHSSLGIKSMLKQKQLKHNVIDRDRVLVPPNWDSWGKIRVLREGFDVEGVSLAWSEDIQIPAHMQPHHQMDGAPNGQNAADAETRLATEAEDELEEEEATAVSIYEETIRNPERDSALSSLNAKHGNGMEVPSSDAQAFLASQVEILDRLRVEDEREKTAKDKKKGSAVYISQDDASGVVEEHIGPVQFNMGGIQVNADEMVKRLQDREANRSSDIDAGASISGEPTENERLASFFAGLIKKDGSSVVDSPRGP</sequence>
<keyword evidence="7" id="KW-0243">Dynein</keyword>
<dbReference type="InterPro" id="IPR022780">
    <property type="entry name" value="Dynein_light_int_chain"/>
</dbReference>
<organism evidence="12 13">
    <name type="scientific">Glonium stellatum</name>
    <dbReference type="NCBI Taxonomy" id="574774"/>
    <lineage>
        <taxon>Eukaryota</taxon>
        <taxon>Fungi</taxon>
        <taxon>Dikarya</taxon>
        <taxon>Ascomycota</taxon>
        <taxon>Pezizomycotina</taxon>
        <taxon>Dothideomycetes</taxon>
        <taxon>Pleosporomycetidae</taxon>
        <taxon>Gloniales</taxon>
        <taxon>Gloniaceae</taxon>
        <taxon>Glonium</taxon>
    </lineage>
</organism>
<dbReference type="GO" id="GO:0035974">
    <property type="term" value="C:meiotic spindle pole body"/>
    <property type="evidence" value="ECO:0007669"/>
    <property type="project" value="TreeGrafter"/>
</dbReference>
<reference evidence="12 13" key="1">
    <citation type="journal article" date="2016" name="Nat. Commun.">
        <title>Ectomycorrhizal ecology is imprinted in the genome of the dominant symbiotic fungus Cenococcum geophilum.</title>
        <authorList>
            <consortium name="DOE Joint Genome Institute"/>
            <person name="Peter M."/>
            <person name="Kohler A."/>
            <person name="Ohm R.A."/>
            <person name="Kuo A."/>
            <person name="Krutzmann J."/>
            <person name="Morin E."/>
            <person name="Arend M."/>
            <person name="Barry K.W."/>
            <person name="Binder M."/>
            <person name="Choi C."/>
            <person name="Clum A."/>
            <person name="Copeland A."/>
            <person name="Grisel N."/>
            <person name="Haridas S."/>
            <person name="Kipfer T."/>
            <person name="LaButti K."/>
            <person name="Lindquist E."/>
            <person name="Lipzen A."/>
            <person name="Maire R."/>
            <person name="Meier B."/>
            <person name="Mihaltcheva S."/>
            <person name="Molinier V."/>
            <person name="Murat C."/>
            <person name="Poggeler S."/>
            <person name="Quandt C.A."/>
            <person name="Sperisen C."/>
            <person name="Tritt A."/>
            <person name="Tisserant E."/>
            <person name="Crous P.W."/>
            <person name="Henrissat B."/>
            <person name="Nehls U."/>
            <person name="Egli S."/>
            <person name="Spatafora J.W."/>
            <person name="Grigoriev I.V."/>
            <person name="Martin F.M."/>
        </authorList>
    </citation>
    <scope>NUCLEOTIDE SEQUENCE [LARGE SCALE GENOMIC DNA]</scope>
    <source>
        <strain evidence="12 13">CBS 207.34</strain>
    </source>
</reference>
<dbReference type="Pfam" id="PF05783">
    <property type="entry name" value="DLIC"/>
    <property type="match status" value="1"/>
</dbReference>
<dbReference type="GO" id="GO:0045504">
    <property type="term" value="F:dynein heavy chain binding"/>
    <property type="evidence" value="ECO:0007669"/>
    <property type="project" value="TreeGrafter"/>
</dbReference>
<feature type="compositionally biased region" description="Polar residues" evidence="11">
    <location>
        <begin position="71"/>
        <end position="80"/>
    </location>
</feature>
<feature type="region of interest" description="Disordered" evidence="11">
    <location>
        <begin position="67"/>
        <end position="90"/>
    </location>
</feature>
<evidence type="ECO:0000313" key="12">
    <source>
        <dbReference type="EMBL" id="OCL03363.1"/>
    </source>
</evidence>
<keyword evidence="6" id="KW-0067">ATP-binding</keyword>
<evidence type="ECO:0000256" key="11">
    <source>
        <dbReference type="SAM" id="MobiDB-lite"/>
    </source>
</evidence>
<name>A0A8E2JN84_9PEZI</name>
<dbReference type="GO" id="GO:0000226">
    <property type="term" value="P:microtubule cytoskeleton organization"/>
    <property type="evidence" value="ECO:0007669"/>
    <property type="project" value="TreeGrafter"/>
</dbReference>
<evidence type="ECO:0000256" key="10">
    <source>
        <dbReference type="SAM" id="Coils"/>
    </source>
</evidence>
<comment type="subcellular location">
    <subcellularLocation>
        <location evidence="1">Cytoplasm</location>
        <location evidence="1">Cytoskeleton</location>
    </subcellularLocation>
</comment>
<evidence type="ECO:0000256" key="2">
    <source>
        <dbReference type="ARBA" id="ARBA00022448"/>
    </source>
</evidence>
<dbReference type="GO" id="GO:0005868">
    <property type="term" value="C:cytoplasmic dynein complex"/>
    <property type="evidence" value="ECO:0007669"/>
    <property type="project" value="InterPro"/>
</dbReference>
<keyword evidence="8" id="KW-0505">Motor protein</keyword>
<feature type="region of interest" description="Disordered" evidence="11">
    <location>
        <begin position="490"/>
        <end position="512"/>
    </location>
</feature>
<accession>A0A8E2JN84</accession>
<evidence type="ECO:0000256" key="6">
    <source>
        <dbReference type="ARBA" id="ARBA00022840"/>
    </source>
</evidence>
<dbReference type="GO" id="GO:0005874">
    <property type="term" value="C:microtubule"/>
    <property type="evidence" value="ECO:0007669"/>
    <property type="project" value="UniProtKB-KW"/>
</dbReference>